<dbReference type="PATRIC" id="fig|29423.5.peg.2034"/>
<evidence type="ECO:0008006" key="3">
    <source>
        <dbReference type="Google" id="ProtNLM"/>
    </source>
</evidence>
<name>A0A0W0X186_9GAMM</name>
<dbReference type="InterPro" id="IPR021831">
    <property type="entry name" value="ParD-like"/>
</dbReference>
<dbReference type="Proteomes" id="UP000054858">
    <property type="component" value="Unassembled WGS sequence"/>
</dbReference>
<gene>
    <name evidence="1" type="ORF">Loak_1938</name>
</gene>
<accession>A0A0W0X186</accession>
<evidence type="ECO:0000313" key="1">
    <source>
        <dbReference type="EMBL" id="KTD38262.1"/>
    </source>
</evidence>
<evidence type="ECO:0000313" key="2">
    <source>
        <dbReference type="Proteomes" id="UP000054858"/>
    </source>
</evidence>
<organism evidence="1 2">
    <name type="scientific">Legionella oakridgensis</name>
    <dbReference type="NCBI Taxonomy" id="29423"/>
    <lineage>
        <taxon>Bacteria</taxon>
        <taxon>Pseudomonadati</taxon>
        <taxon>Pseudomonadota</taxon>
        <taxon>Gammaproteobacteria</taxon>
        <taxon>Legionellales</taxon>
        <taxon>Legionellaceae</taxon>
        <taxon>Legionella</taxon>
    </lineage>
</organism>
<dbReference type="EMBL" id="LNYP01000029">
    <property type="protein sequence ID" value="KTD38262.1"/>
    <property type="molecule type" value="Genomic_DNA"/>
</dbReference>
<proteinExistence type="predicted"/>
<comment type="caution">
    <text evidence="1">The sequence shown here is derived from an EMBL/GenBank/DDBJ whole genome shotgun (WGS) entry which is preliminary data.</text>
</comment>
<dbReference type="RefSeq" id="WP_025384656.1">
    <property type="nucleotide sequence ID" value="NZ_LCUA01000003.1"/>
</dbReference>
<dbReference type="AlphaFoldDB" id="A0A0W0X186"/>
<sequence>MGIPIRIDEAIYNDAKKVARAECRSIPGQIEFWAKVGKCALDNPDLPIEFIKDLLISKNQDRSLAEPFEFGEEERDV</sequence>
<reference evidence="1 2" key="1">
    <citation type="submission" date="2015-11" db="EMBL/GenBank/DDBJ databases">
        <title>Genomic analysis of 38 Legionella species identifies large and diverse effector repertoires.</title>
        <authorList>
            <person name="Burstein D."/>
            <person name="Amaro F."/>
            <person name="Zusman T."/>
            <person name="Lifshitz Z."/>
            <person name="Cohen O."/>
            <person name="Gilbert J.A."/>
            <person name="Pupko T."/>
            <person name="Shuman H.A."/>
            <person name="Segal G."/>
        </authorList>
    </citation>
    <scope>NUCLEOTIDE SEQUENCE [LARGE SCALE GENOMIC DNA]</scope>
    <source>
        <strain evidence="1 2">Oak Ridge-10</strain>
    </source>
</reference>
<protein>
    <recommendedName>
        <fullName evidence="3">ParD-like antitoxin of type II toxin-antitoxin system</fullName>
    </recommendedName>
</protein>
<dbReference type="Pfam" id="PF11903">
    <property type="entry name" value="ParD_like"/>
    <property type="match status" value="1"/>
</dbReference>